<keyword evidence="4" id="KW-1185">Reference proteome</keyword>
<reference evidence="3 4" key="1">
    <citation type="submission" date="2021-03" db="EMBL/GenBank/DDBJ databases">
        <title>Genomic Encyclopedia of Type Strains, Phase IV (KMG-IV): sequencing the most valuable type-strain genomes for metagenomic binning, comparative biology and taxonomic classification.</title>
        <authorList>
            <person name="Goeker M."/>
        </authorList>
    </citation>
    <scope>NUCLEOTIDE SEQUENCE [LARGE SCALE GENOMIC DNA]</scope>
    <source>
        <strain evidence="3 4">DSM 14349</strain>
    </source>
</reference>
<organism evidence="3 4">
    <name type="scientific">Paenibacillus turicensis</name>
    <dbReference type="NCBI Taxonomy" id="160487"/>
    <lineage>
        <taxon>Bacteria</taxon>
        <taxon>Bacillati</taxon>
        <taxon>Bacillota</taxon>
        <taxon>Bacilli</taxon>
        <taxon>Bacillales</taxon>
        <taxon>Paenibacillaceae</taxon>
        <taxon>Paenibacillus</taxon>
    </lineage>
</organism>
<gene>
    <name evidence="3" type="ORF">J2Z32_000194</name>
</gene>
<dbReference type="InterPro" id="IPR036962">
    <property type="entry name" value="Glyco_hydro_3_N_sf"/>
</dbReference>
<feature type="domain" description="Fibronectin type III-like" evidence="2">
    <location>
        <begin position="685"/>
        <end position="754"/>
    </location>
</feature>
<dbReference type="EMBL" id="JAGGKG010000001">
    <property type="protein sequence ID" value="MBP1903582.1"/>
    <property type="molecule type" value="Genomic_DNA"/>
</dbReference>
<evidence type="ECO:0000313" key="4">
    <source>
        <dbReference type="Proteomes" id="UP001519272"/>
    </source>
</evidence>
<dbReference type="InterPro" id="IPR013783">
    <property type="entry name" value="Ig-like_fold"/>
</dbReference>
<dbReference type="PRINTS" id="PR00133">
    <property type="entry name" value="GLHYDRLASE3"/>
</dbReference>
<dbReference type="Pfam" id="PF00933">
    <property type="entry name" value="Glyco_hydro_3"/>
    <property type="match status" value="1"/>
</dbReference>
<comment type="caution">
    <text evidence="3">The sequence shown here is derived from an EMBL/GenBank/DDBJ whole genome shotgun (WGS) entry which is preliminary data.</text>
</comment>
<dbReference type="Gene3D" id="2.60.40.10">
    <property type="entry name" value="Immunoglobulins"/>
    <property type="match status" value="1"/>
</dbReference>
<keyword evidence="3" id="KW-0326">Glycosidase</keyword>
<name>A0ABS4FLX2_9BACL</name>
<evidence type="ECO:0000259" key="2">
    <source>
        <dbReference type="SMART" id="SM01217"/>
    </source>
</evidence>
<dbReference type="SMART" id="SM01217">
    <property type="entry name" value="Fn3_like"/>
    <property type="match status" value="1"/>
</dbReference>
<dbReference type="InterPro" id="IPR017853">
    <property type="entry name" value="GH"/>
</dbReference>
<dbReference type="InterPro" id="IPR001764">
    <property type="entry name" value="Glyco_hydro_3_N"/>
</dbReference>
<dbReference type="EC" id="3.2.1.21" evidence="3"/>
<proteinExistence type="predicted"/>
<accession>A0ABS4FLX2</accession>
<dbReference type="InterPro" id="IPR002772">
    <property type="entry name" value="Glyco_hydro_3_C"/>
</dbReference>
<protein>
    <submittedName>
        <fullName evidence="3">Beta-glucosidase</fullName>
        <ecNumber evidence="3">3.2.1.21</ecNumber>
    </submittedName>
</protein>
<dbReference type="PANTHER" id="PTHR30620:SF123">
    <property type="entry name" value="BETA-XYLOSIDASE"/>
    <property type="match status" value="1"/>
</dbReference>
<dbReference type="InterPro" id="IPR026891">
    <property type="entry name" value="Fn3-like"/>
</dbReference>
<dbReference type="SUPFAM" id="SSF51445">
    <property type="entry name" value="(Trans)glycosidases"/>
    <property type="match status" value="1"/>
</dbReference>
<dbReference type="Pfam" id="PF01915">
    <property type="entry name" value="Glyco_hydro_3_C"/>
    <property type="match status" value="1"/>
</dbReference>
<dbReference type="PANTHER" id="PTHR30620">
    <property type="entry name" value="PERIPLASMIC BETA-GLUCOSIDASE-RELATED"/>
    <property type="match status" value="1"/>
</dbReference>
<dbReference type="Gene3D" id="3.20.20.300">
    <property type="entry name" value="Glycoside hydrolase, family 3, N-terminal domain"/>
    <property type="match status" value="1"/>
</dbReference>
<evidence type="ECO:0000256" key="1">
    <source>
        <dbReference type="ARBA" id="ARBA00022801"/>
    </source>
</evidence>
<dbReference type="GO" id="GO:0008422">
    <property type="term" value="F:beta-glucosidase activity"/>
    <property type="evidence" value="ECO:0007669"/>
    <property type="project" value="UniProtKB-EC"/>
</dbReference>
<dbReference type="Pfam" id="PF14310">
    <property type="entry name" value="Fn3-like"/>
    <property type="match status" value="1"/>
</dbReference>
<dbReference type="Gene3D" id="3.40.50.1700">
    <property type="entry name" value="Glycoside hydrolase family 3 C-terminal domain"/>
    <property type="match status" value="1"/>
</dbReference>
<dbReference type="SUPFAM" id="SSF52279">
    <property type="entry name" value="Beta-D-glucan exohydrolase, C-terminal domain"/>
    <property type="match status" value="1"/>
</dbReference>
<keyword evidence="1 3" id="KW-0378">Hydrolase</keyword>
<dbReference type="Proteomes" id="UP001519272">
    <property type="component" value="Unassembled WGS sequence"/>
</dbReference>
<dbReference type="InterPro" id="IPR036881">
    <property type="entry name" value="Glyco_hydro_3_C_sf"/>
</dbReference>
<evidence type="ECO:0000313" key="3">
    <source>
        <dbReference type="EMBL" id="MBP1903582.1"/>
    </source>
</evidence>
<sequence length="785" mass="85740">MTEMLYKDAGKPATERAEHLLSLMTLEEKVGQLIQLFGWQTYQYKEGTFTITEEFKEKVKQSGIGSLYGMLRADPWTGVTLENGLSPEAGAEAVNAIQRYVLEHSRLGIPLLIGEECSHGHMAIGATVFPVPLSLGSSWNVDLYREVCEAVALETRSQGGAVTYSPVLDVVRDPRWGRTEECFGEDAYLISQFAVAAVEGLQGNDLSNQRSVGVTLKHFAGYGASEGGRNAAPVHMGKRELLEVDLLPFRKAVEAGAVSIMPAYHEIDGIPCTVHHELLEDILRKDWGFDGLVITDCGAIEMVASGHDVAEDGLSAAVQAINAGIDMEMSGEMFGKHLVQAVQHHKLEMAVLDQAVLRVLNLKFKLGLFENPFADPALAKEVIGSKPHTELAQKIAAESIVLLKNENHILPLEPSNFGKIAVIGPNAATGYNQLGDYTSPQPVGKVVTVLDGITNKLGAERVLYAPGCRIRGDSREGFNTAIEYAREADIIVMAVGGSSARDFGEGSIDLKTGASVVTGHAWSDMDCGEGIDRLSLHLSGVQLELMQELHKLGKPMVVVYINGRPVAEPWVDEHAHAILETWYPGQEGGNAIADILFGEVNPSGKLTVSIPKHVGQLPVYYNGKRSRGKRYLEDDVQPRYPFGFGLSYTSFEYSHLRLEPAVIEPHETATVSVEVQNTGDVTGAEVVQMYISDVASSVTRPLKELKGFIKIKLEPGEKRTVQFEIGQEELQYIGPHYKYVVEPGIFKVMVGTNVNDTLSTELTVKSTESKIMKMESKPDRKKLTD</sequence>
<dbReference type="InterPro" id="IPR051915">
    <property type="entry name" value="Cellulose_Degrad_GH3"/>
</dbReference>